<evidence type="ECO:0000313" key="8">
    <source>
        <dbReference type="EMBL" id="MFB9054089.1"/>
    </source>
</evidence>
<comment type="caution">
    <text evidence="8">The sequence shown here is derived from an EMBL/GenBank/DDBJ whole genome shotgun (WGS) entry which is preliminary data.</text>
</comment>
<organism evidence="8 9">
    <name type="scientific">Formosa undariae</name>
    <dbReference type="NCBI Taxonomy" id="1325436"/>
    <lineage>
        <taxon>Bacteria</taxon>
        <taxon>Pseudomonadati</taxon>
        <taxon>Bacteroidota</taxon>
        <taxon>Flavobacteriia</taxon>
        <taxon>Flavobacteriales</taxon>
        <taxon>Flavobacteriaceae</taxon>
        <taxon>Formosa</taxon>
    </lineage>
</organism>
<dbReference type="PANTHER" id="PTHR12992:SF11">
    <property type="entry name" value="MITOCHONDRIAL COENZYME A DIPHOSPHATASE NUDT8"/>
    <property type="match status" value="1"/>
</dbReference>
<dbReference type="Pfam" id="PF00293">
    <property type="entry name" value="NUDIX"/>
    <property type="match status" value="1"/>
</dbReference>
<keyword evidence="5" id="KW-0460">Magnesium</keyword>
<evidence type="ECO:0000259" key="7">
    <source>
        <dbReference type="PROSITE" id="PS51462"/>
    </source>
</evidence>
<dbReference type="PROSITE" id="PS51462">
    <property type="entry name" value="NUDIX"/>
    <property type="match status" value="1"/>
</dbReference>
<dbReference type="SUPFAM" id="SSF55811">
    <property type="entry name" value="Nudix"/>
    <property type="match status" value="1"/>
</dbReference>
<dbReference type="GO" id="GO:0035539">
    <property type="term" value="F:8-oxo-7,8-dihydrodeoxyguanosine triphosphate pyrophosphatase activity"/>
    <property type="evidence" value="ECO:0007669"/>
    <property type="project" value="UniProtKB-EC"/>
</dbReference>
<comment type="cofactor">
    <cofactor evidence="1">
        <name>Mn(2+)</name>
        <dbReference type="ChEBI" id="CHEBI:29035"/>
    </cofactor>
</comment>
<dbReference type="Gene3D" id="3.90.79.10">
    <property type="entry name" value="Nucleoside Triphosphate Pyrophosphohydrolase"/>
    <property type="match status" value="1"/>
</dbReference>
<dbReference type="RefSeq" id="WP_382383517.1">
    <property type="nucleotide sequence ID" value="NZ_JBHMEZ010000012.1"/>
</dbReference>
<reference evidence="8 9" key="1">
    <citation type="submission" date="2024-09" db="EMBL/GenBank/DDBJ databases">
        <authorList>
            <person name="Sun Q."/>
            <person name="Mori K."/>
        </authorList>
    </citation>
    <scope>NUCLEOTIDE SEQUENCE [LARGE SCALE GENOMIC DNA]</scope>
    <source>
        <strain evidence="8 9">CECT 8286</strain>
    </source>
</reference>
<evidence type="ECO:0000256" key="1">
    <source>
        <dbReference type="ARBA" id="ARBA00001936"/>
    </source>
</evidence>
<evidence type="ECO:0000256" key="3">
    <source>
        <dbReference type="ARBA" id="ARBA00022723"/>
    </source>
</evidence>
<evidence type="ECO:0000256" key="5">
    <source>
        <dbReference type="ARBA" id="ARBA00022842"/>
    </source>
</evidence>
<gene>
    <name evidence="8" type="ORF">ACFFVB_13455</name>
</gene>
<dbReference type="CDD" id="cd03426">
    <property type="entry name" value="NUDIX_CoAse_Nudt7"/>
    <property type="match status" value="1"/>
</dbReference>
<dbReference type="InterPro" id="IPR015797">
    <property type="entry name" value="NUDIX_hydrolase-like_dom_sf"/>
</dbReference>
<accession>A0ABV5F3U4</accession>
<dbReference type="EMBL" id="JBHMEZ010000012">
    <property type="protein sequence ID" value="MFB9054089.1"/>
    <property type="molecule type" value="Genomic_DNA"/>
</dbReference>
<comment type="cofactor">
    <cofactor evidence="2">
        <name>Mg(2+)</name>
        <dbReference type="ChEBI" id="CHEBI:18420"/>
    </cofactor>
</comment>
<sequence length="215" mass="24238">MNFDDFIKLRPKIENIPLPAEASQVKMSPSFRANLSADRKIEIKTARKAAVMALFYPNKAHETMLVLILRNTYKGVHSAQIGFPGGKLEPEDDSLKTAAIRETFEEVGVPEKHIEVWREITDIYIEPSHFIVQPFIGIAGKTPKFIKQDAEVDAIIEVPLTEFLNEKCVVTKTVTTSYTTKMDVPAFIFQGYVVWGATAMMLSEVKDILKEVCYP</sequence>
<evidence type="ECO:0000256" key="6">
    <source>
        <dbReference type="ARBA" id="ARBA00023211"/>
    </source>
</evidence>
<keyword evidence="6" id="KW-0464">Manganese</keyword>
<evidence type="ECO:0000256" key="2">
    <source>
        <dbReference type="ARBA" id="ARBA00001946"/>
    </source>
</evidence>
<keyword evidence="9" id="KW-1185">Reference proteome</keyword>
<protein>
    <submittedName>
        <fullName evidence="8">NUDIX hydrolase</fullName>
        <ecNumber evidence="8">3.6.1.55</ecNumber>
    </submittedName>
</protein>
<evidence type="ECO:0000313" key="9">
    <source>
        <dbReference type="Proteomes" id="UP001589605"/>
    </source>
</evidence>
<evidence type="ECO:0000256" key="4">
    <source>
        <dbReference type="ARBA" id="ARBA00022801"/>
    </source>
</evidence>
<proteinExistence type="predicted"/>
<name>A0ABV5F3U4_9FLAO</name>
<dbReference type="PANTHER" id="PTHR12992">
    <property type="entry name" value="NUDIX HYDROLASE"/>
    <property type="match status" value="1"/>
</dbReference>
<dbReference type="Proteomes" id="UP001589605">
    <property type="component" value="Unassembled WGS sequence"/>
</dbReference>
<keyword evidence="4 8" id="KW-0378">Hydrolase</keyword>
<keyword evidence="3" id="KW-0479">Metal-binding</keyword>
<dbReference type="EC" id="3.6.1.55" evidence="8"/>
<dbReference type="InterPro" id="IPR000086">
    <property type="entry name" value="NUDIX_hydrolase_dom"/>
</dbReference>
<dbReference type="InterPro" id="IPR045121">
    <property type="entry name" value="CoAse"/>
</dbReference>
<feature type="domain" description="Nudix hydrolase" evidence="7">
    <location>
        <begin position="45"/>
        <end position="181"/>
    </location>
</feature>